<proteinExistence type="predicted"/>
<sequence length="154" mass="17055">MKNFSDKVKLAAEVVQSFMVISKKLVSFTQQNASSLGLTIQQMGIINTIYSTPSATLKAVTEKLQMSKSTVSVNVEELVKAELITRKTSENDRREINLTLTPEGLKLAQKSCQNASSYKAMVSALENISAEKIQDLLETHQELVAKLQEYDISI</sequence>
<comment type="caution">
    <text evidence="5">The sequence shown here is derived from an EMBL/GenBank/DDBJ whole genome shotgun (WGS) entry which is preliminary data.</text>
</comment>
<name>A0A0J1FR90_9FIRM</name>
<dbReference type="InterPro" id="IPR039422">
    <property type="entry name" value="MarR/SlyA-like"/>
</dbReference>
<dbReference type="PROSITE" id="PS50995">
    <property type="entry name" value="HTH_MARR_2"/>
    <property type="match status" value="1"/>
</dbReference>
<dbReference type="GO" id="GO:0003677">
    <property type="term" value="F:DNA binding"/>
    <property type="evidence" value="ECO:0007669"/>
    <property type="project" value="UniProtKB-KW"/>
</dbReference>
<evidence type="ECO:0000313" key="6">
    <source>
        <dbReference type="Proteomes" id="UP000036356"/>
    </source>
</evidence>
<reference evidence="5 6" key="1">
    <citation type="submission" date="2015-06" db="EMBL/GenBank/DDBJ databases">
        <title>Draft genome of the moderately acidophilic sulfate reducer Candidatus Desulfosporosinus acididurans strain M1.</title>
        <authorList>
            <person name="Poehlein A."/>
            <person name="Petzsch P."/>
            <person name="Johnson B.D."/>
            <person name="Schloemann M."/>
            <person name="Daniel R."/>
            <person name="Muehling M."/>
        </authorList>
    </citation>
    <scope>NUCLEOTIDE SEQUENCE [LARGE SCALE GENOMIC DNA]</scope>
    <source>
        <strain evidence="5 6">M1</strain>
    </source>
</reference>
<dbReference type="InterPro" id="IPR036390">
    <property type="entry name" value="WH_DNA-bd_sf"/>
</dbReference>
<feature type="domain" description="HTH marR-type" evidence="4">
    <location>
        <begin position="11"/>
        <end position="145"/>
    </location>
</feature>
<evidence type="ECO:0000256" key="2">
    <source>
        <dbReference type="ARBA" id="ARBA00023125"/>
    </source>
</evidence>
<gene>
    <name evidence="5" type="ORF">DEAC_c26300</name>
</gene>
<protein>
    <submittedName>
        <fullName evidence="5">Putative HTH-type transcriptional regulator</fullName>
    </submittedName>
</protein>
<dbReference type="PROSITE" id="PS01117">
    <property type="entry name" value="HTH_MARR_1"/>
    <property type="match status" value="1"/>
</dbReference>
<evidence type="ECO:0000256" key="1">
    <source>
        <dbReference type="ARBA" id="ARBA00023015"/>
    </source>
</evidence>
<dbReference type="Gene3D" id="1.10.10.10">
    <property type="entry name" value="Winged helix-like DNA-binding domain superfamily/Winged helix DNA-binding domain"/>
    <property type="match status" value="1"/>
</dbReference>
<keyword evidence="3" id="KW-0804">Transcription</keyword>
<evidence type="ECO:0000313" key="5">
    <source>
        <dbReference type="EMBL" id="KLU65493.1"/>
    </source>
</evidence>
<dbReference type="SUPFAM" id="SSF46785">
    <property type="entry name" value="Winged helix' DNA-binding domain"/>
    <property type="match status" value="1"/>
</dbReference>
<dbReference type="PANTHER" id="PTHR33164">
    <property type="entry name" value="TRANSCRIPTIONAL REGULATOR, MARR FAMILY"/>
    <property type="match status" value="1"/>
</dbReference>
<organism evidence="5 6">
    <name type="scientific">Desulfosporosinus acididurans</name>
    <dbReference type="NCBI Taxonomy" id="476652"/>
    <lineage>
        <taxon>Bacteria</taxon>
        <taxon>Bacillati</taxon>
        <taxon>Bacillota</taxon>
        <taxon>Clostridia</taxon>
        <taxon>Eubacteriales</taxon>
        <taxon>Desulfitobacteriaceae</taxon>
        <taxon>Desulfosporosinus</taxon>
    </lineage>
</organism>
<dbReference type="GO" id="GO:0006950">
    <property type="term" value="P:response to stress"/>
    <property type="evidence" value="ECO:0007669"/>
    <property type="project" value="TreeGrafter"/>
</dbReference>
<accession>A0A0J1FR90</accession>
<evidence type="ECO:0000256" key="3">
    <source>
        <dbReference type="ARBA" id="ARBA00023163"/>
    </source>
</evidence>
<dbReference type="RefSeq" id="WP_047810457.1">
    <property type="nucleotide sequence ID" value="NZ_LDZY01000008.1"/>
</dbReference>
<keyword evidence="6" id="KW-1185">Reference proteome</keyword>
<dbReference type="EMBL" id="LDZY01000008">
    <property type="protein sequence ID" value="KLU65493.1"/>
    <property type="molecule type" value="Genomic_DNA"/>
</dbReference>
<dbReference type="STRING" id="476652.DEAC_c26300"/>
<dbReference type="InterPro" id="IPR000835">
    <property type="entry name" value="HTH_MarR-typ"/>
</dbReference>
<keyword evidence="2" id="KW-0238">DNA-binding</keyword>
<dbReference type="InterPro" id="IPR036388">
    <property type="entry name" value="WH-like_DNA-bd_sf"/>
</dbReference>
<evidence type="ECO:0000259" key="4">
    <source>
        <dbReference type="PROSITE" id="PS50995"/>
    </source>
</evidence>
<dbReference type="AlphaFoldDB" id="A0A0J1FR90"/>
<dbReference type="PANTHER" id="PTHR33164:SF43">
    <property type="entry name" value="HTH-TYPE TRANSCRIPTIONAL REPRESSOR YETL"/>
    <property type="match status" value="1"/>
</dbReference>
<dbReference type="Pfam" id="PF12802">
    <property type="entry name" value="MarR_2"/>
    <property type="match status" value="1"/>
</dbReference>
<dbReference type="GO" id="GO:0003700">
    <property type="term" value="F:DNA-binding transcription factor activity"/>
    <property type="evidence" value="ECO:0007669"/>
    <property type="project" value="InterPro"/>
</dbReference>
<dbReference type="InterPro" id="IPR023187">
    <property type="entry name" value="Tscrpt_reg_MarR-type_CS"/>
</dbReference>
<dbReference type="SMART" id="SM00347">
    <property type="entry name" value="HTH_MARR"/>
    <property type="match status" value="1"/>
</dbReference>
<keyword evidence="1" id="KW-0805">Transcription regulation</keyword>
<dbReference type="PATRIC" id="fig|476652.3.peg.2752"/>
<dbReference type="Proteomes" id="UP000036356">
    <property type="component" value="Unassembled WGS sequence"/>
</dbReference>